<dbReference type="AlphaFoldDB" id="A0A5S9MAZ0"/>
<evidence type="ECO:0008006" key="3">
    <source>
        <dbReference type="Google" id="ProtNLM"/>
    </source>
</evidence>
<protein>
    <recommendedName>
        <fullName evidence="3">NAD(P)-binding domain-containing protein</fullName>
    </recommendedName>
</protein>
<evidence type="ECO:0000313" key="2">
    <source>
        <dbReference type="Proteomes" id="UP000464658"/>
    </source>
</evidence>
<evidence type="ECO:0000313" key="1">
    <source>
        <dbReference type="EMBL" id="BBP89762.1"/>
    </source>
</evidence>
<dbReference type="EMBL" id="AP021906">
    <property type="protein sequence ID" value="BBP89762.1"/>
    <property type="molecule type" value="Genomic_DNA"/>
</dbReference>
<name>A0A5S9MAZ0_BACIA</name>
<accession>A0A5S9MAZ0</accession>
<reference evidence="1 2" key="1">
    <citation type="submission" date="2019-12" db="EMBL/GenBank/DDBJ databases">
        <title>Full genome sequence of a Bacillus safensis strain isolated from commercially available natto in Indonesia.</title>
        <authorList>
            <person name="Yoshida M."/>
            <person name="Uomi M."/>
            <person name="Waturangi D."/>
            <person name="Ekaputri J.J."/>
            <person name="Setiamarga D.H.E."/>
        </authorList>
    </citation>
    <scope>NUCLEOTIDE SEQUENCE [LARGE SCALE GENOMIC DNA]</scope>
    <source>
        <strain evidence="1 2">IDN1</strain>
    </source>
</reference>
<dbReference type="Proteomes" id="UP000464658">
    <property type="component" value="Chromosome"/>
</dbReference>
<organism evidence="1 2">
    <name type="scientific">Bacillus safensis</name>
    <dbReference type="NCBI Taxonomy" id="561879"/>
    <lineage>
        <taxon>Bacteria</taxon>
        <taxon>Bacillati</taxon>
        <taxon>Bacillota</taxon>
        <taxon>Bacilli</taxon>
        <taxon>Bacillales</taxon>
        <taxon>Bacillaceae</taxon>
        <taxon>Bacillus</taxon>
    </lineage>
</organism>
<gene>
    <name evidence="1" type="ORF">BsIDN1_33800</name>
</gene>
<proteinExistence type="predicted"/>
<sequence>MITLATPALQSEDDKKSLSTILPRILPKLFMPNGYAEMKKIGELIKQSNLDWTVVRIINPNIKYKGQSYGYSFGDQPAKMSVSRRMSLNSCMTPLGKSQLIGKMPIVYNH</sequence>